<evidence type="ECO:0000256" key="6">
    <source>
        <dbReference type="PROSITE-ProRule" id="PRU00169"/>
    </source>
</evidence>
<keyword evidence="2" id="KW-0902">Two-component regulatory system</keyword>
<dbReference type="PANTHER" id="PTHR48111">
    <property type="entry name" value="REGULATOR OF RPOS"/>
    <property type="match status" value="1"/>
</dbReference>
<keyword evidence="3" id="KW-0805">Transcription regulation</keyword>
<evidence type="ECO:0000259" key="9">
    <source>
        <dbReference type="PROSITE" id="PS51755"/>
    </source>
</evidence>
<evidence type="ECO:0000313" key="10">
    <source>
        <dbReference type="EMBL" id="STY72220.1"/>
    </source>
</evidence>
<dbReference type="InterPro" id="IPR011006">
    <property type="entry name" value="CheY-like_superfamily"/>
</dbReference>
<dbReference type="SMART" id="SM00448">
    <property type="entry name" value="REC"/>
    <property type="match status" value="1"/>
</dbReference>
<name>A0A378NV39_9FIRM</name>
<dbReference type="Gene3D" id="6.10.250.690">
    <property type="match status" value="1"/>
</dbReference>
<evidence type="ECO:0000313" key="11">
    <source>
        <dbReference type="Proteomes" id="UP000255234"/>
    </source>
</evidence>
<keyword evidence="5" id="KW-0804">Transcription</keyword>
<dbReference type="RefSeq" id="WP_022228432.1">
    <property type="nucleotide sequence ID" value="NZ_UGPP01000001.1"/>
</dbReference>
<sequence length="225" mass="26258">MRILFAEDDKRLSKMIDFLLKKENYIVDCVYNGQDAIDYANLSDYDIIILDWMMPLKSGIEVCRYLRAKNNQTAILMLTARDSLEDKIDGLDSGADDYLAKPFEFPELLARIRALSRRINKTFYNDIIEYNNLKLNCCNAILTYKQIEVSLSPRENQLMELLIRNTHQILPREQIIDKIWGYDTNINSNTLDVTIKSLRQKLTKLSLSDCIHTIRGIGYKFEMDI</sequence>
<reference evidence="10 11" key="1">
    <citation type="submission" date="2018-06" db="EMBL/GenBank/DDBJ databases">
        <authorList>
            <consortium name="Pathogen Informatics"/>
            <person name="Doyle S."/>
        </authorList>
    </citation>
    <scope>NUCLEOTIDE SEQUENCE [LARGE SCALE GENOMIC DNA]</scope>
    <source>
        <strain evidence="10 11">NCTC10571</strain>
    </source>
</reference>
<dbReference type="GO" id="GO:0000976">
    <property type="term" value="F:transcription cis-regulatory region binding"/>
    <property type="evidence" value="ECO:0007669"/>
    <property type="project" value="TreeGrafter"/>
</dbReference>
<dbReference type="PANTHER" id="PTHR48111:SF22">
    <property type="entry name" value="REGULATOR OF RPOS"/>
    <property type="match status" value="1"/>
</dbReference>
<dbReference type="SUPFAM" id="SSF46894">
    <property type="entry name" value="C-terminal effector domain of the bipartite response regulators"/>
    <property type="match status" value="1"/>
</dbReference>
<dbReference type="Pfam" id="PF00486">
    <property type="entry name" value="Trans_reg_C"/>
    <property type="match status" value="1"/>
</dbReference>
<dbReference type="GO" id="GO:0000156">
    <property type="term" value="F:phosphorelay response regulator activity"/>
    <property type="evidence" value="ECO:0007669"/>
    <property type="project" value="TreeGrafter"/>
</dbReference>
<dbReference type="InterPro" id="IPR036388">
    <property type="entry name" value="WH-like_DNA-bd_sf"/>
</dbReference>
<dbReference type="Proteomes" id="UP000255234">
    <property type="component" value="Unassembled WGS sequence"/>
</dbReference>
<dbReference type="PROSITE" id="PS51755">
    <property type="entry name" value="OMPR_PHOB"/>
    <property type="match status" value="1"/>
</dbReference>
<feature type="domain" description="Response regulatory" evidence="8">
    <location>
        <begin position="2"/>
        <end position="116"/>
    </location>
</feature>
<protein>
    <submittedName>
        <fullName evidence="10">Response regulator ArlR</fullName>
    </submittedName>
</protein>
<dbReference type="FunFam" id="3.40.50.2300:FF:000001">
    <property type="entry name" value="DNA-binding response regulator PhoB"/>
    <property type="match status" value="1"/>
</dbReference>
<evidence type="ECO:0000256" key="3">
    <source>
        <dbReference type="ARBA" id="ARBA00023015"/>
    </source>
</evidence>
<dbReference type="GO" id="GO:0032993">
    <property type="term" value="C:protein-DNA complex"/>
    <property type="evidence" value="ECO:0007669"/>
    <property type="project" value="TreeGrafter"/>
</dbReference>
<evidence type="ECO:0000256" key="1">
    <source>
        <dbReference type="ARBA" id="ARBA00022553"/>
    </source>
</evidence>
<accession>A0A378NV39</accession>
<dbReference type="InterPro" id="IPR001867">
    <property type="entry name" value="OmpR/PhoB-type_DNA-bd"/>
</dbReference>
<feature type="DNA-binding region" description="OmpR/PhoB-type" evidence="7">
    <location>
        <begin position="125"/>
        <end position="223"/>
    </location>
</feature>
<dbReference type="Gene3D" id="1.10.10.10">
    <property type="entry name" value="Winged helix-like DNA-binding domain superfamily/Winged helix DNA-binding domain"/>
    <property type="match status" value="1"/>
</dbReference>
<feature type="modified residue" description="4-aspartylphosphate" evidence="6">
    <location>
        <position position="51"/>
    </location>
</feature>
<dbReference type="InterPro" id="IPR016032">
    <property type="entry name" value="Sig_transdc_resp-reg_C-effctor"/>
</dbReference>
<organism evidence="10 11">
    <name type="scientific">Megamonas hypermegale</name>
    <dbReference type="NCBI Taxonomy" id="158847"/>
    <lineage>
        <taxon>Bacteria</taxon>
        <taxon>Bacillati</taxon>
        <taxon>Bacillota</taxon>
        <taxon>Negativicutes</taxon>
        <taxon>Selenomonadales</taxon>
        <taxon>Selenomonadaceae</taxon>
        <taxon>Megamonas</taxon>
    </lineage>
</organism>
<feature type="domain" description="OmpR/PhoB-type" evidence="9">
    <location>
        <begin position="125"/>
        <end position="223"/>
    </location>
</feature>
<evidence type="ECO:0000256" key="2">
    <source>
        <dbReference type="ARBA" id="ARBA00023012"/>
    </source>
</evidence>
<proteinExistence type="predicted"/>
<evidence type="ECO:0000256" key="4">
    <source>
        <dbReference type="ARBA" id="ARBA00023125"/>
    </source>
</evidence>
<dbReference type="STRING" id="1122216.GCA_000423385_00146"/>
<dbReference type="Pfam" id="PF00072">
    <property type="entry name" value="Response_reg"/>
    <property type="match status" value="1"/>
</dbReference>
<dbReference type="SMART" id="SM00862">
    <property type="entry name" value="Trans_reg_C"/>
    <property type="match status" value="1"/>
</dbReference>
<dbReference type="AlphaFoldDB" id="A0A378NV39"/>
<dbReference type="SUPFAM" id="SSF52172">
    <property type="entry name" value="CheY-like"/>
    <property type="match status" value="1"/>
</dbReference>
<dbReference type="Gene3D" id="3.40.50.2300">
    <property type="match status" value="1"/>
</dbReference>
<evidence type="ECO:0000256" key="7">
    <source>
        <dbReference type="PROSITE-ProRule" id="PRU01091"/>
    </source>
</evidence>
<dbReference type="InterPro" id="IPR001789">
    <property type="entry name" value="Sig_transdc_resp-reg_receiver"/>
</dbReference>
<keyword evidence="4 7" id="KW-0238">DNA-binding</keyword>
<dbReference type="CDD" id="cd00383">
    <property type="entry name" value="trans_reg_C"/>
    <property type="match status" value="1"/>
</dbReference>
<dbReference type="InterPro" id="IPR039420">
    <property type="entry name" value="WalR-like"/>
</dbReference>
<evidence type="ECO:0000256" key="5">
    <source>
        <dbReference type="ARBA" id="ARBA00023163"/>
    </source>
</evidence>
<gene>
    <name evidence="10" type="primary">arlR_2</name>
    <name evidence="10" type="ORF">NCTC10571_02411</name>
</gene>
<dbReference type="PROSITE" id="PS50110">
    <property type="entry name" value="RESPONSE_REGULATORY"/>
    <property type="match status" value="1"/>
</dbReference>
<dbReference type="GO" id="GO:0006355">
    <property type="term" value="P:regulation of DNA-templated transcription"/>
    <property type="evidence" value="ECO:0007669"/>
    <property type="project" value="InterPro"/>
</dbReference>
<dbReference type="GO" id="GO:0005829">
    <property type="term" value="C:cytosol"/>
    <property type="evidence" value="ECO:0007669"/>
    <property type="project" value="TreeGrafter"/>
</dbReference>
<keyword evidence="1 6" id="KW-0597">Phosphoprotein</keyword>
<dbReference type="EMBL" id="UGPP01000001">
    <property type="protein sequence ID" value="STY72220.1"/>
    <property type="molecule type" value="Genomic_DNA"/>
</dbReference>
<evidence type="ECO:0000259" key="8">
    <source>
        <dbReference type="PROSITE" id="PS50110"/>
    </source>
</evidence>